<dbReference type="Pfam" id="PF25975">
    <property type="entry name" value="CzcB_C"/>
    <property type="match status" value="1"/>
</dbReference>
<keyword evidence="7" id="KW-1185">Reference proteome</keyword>
<dbReference type="SUPFAM" id="SSF111369">
    <property type="entry name" value="HlyD-like secretion proteins"/>
    <property type="match status" value="1"/>
</dbReference>
<dbReference type="InterPro" id="IPR058649">
    <property type="entry name" value="CzcB_C"/>
</dbReference>
<dbReference type="Proteomes" id="UP000585665">
    <property type="component" value="Unassembled WGS sequence"/>
</dbReference>
<dbReference type="GO" id="GO:0015679">
    <property type="term" value="P:plasma membrane copper ion transport"/>
    <property type="evidence" value="ECO:0007669"/>
    <property type="project" value="TreeGrafter"/>
</dbReference>
<dbReference type="Gene3D" id="2.40.420.20">
    <property type="match status" value="1"/>
</dbReference>
<dbReference type="Pfam" id="PF25973">
    <property type="entry name" value="BSH_CzcB"/>
    <property type="match status" value="1"/>
</dbReference>
<dbReference type="GO" id="GO:0022857">
    <property type="term" value="F:transmembrane transporter activity"/>
    <property type="evidence" value="ECO:0007669"/>
    <property type="project" value="InterPro"/>
</dbReference>
<dbReference type="Gene3D" id="2.40.30.170">
    <property type="match status" value="1"/>
</dbReference>
<evidence type="ECO:0000256" key="2">
    <source>
        <dbReference type="ARBA" id="ARBA00022448"/>
    </source>
</evidence>
<evidence type="ECO:0000259" key="4">
    <source>
        <dbReference type="Pfam" id="PF25973"/>
    </source>
</evidence>
<proteinExistence type="inferred from homology"/>
<reference evidence="6 7" key="1">
    <citation type="submission" date="2020-06" db="EMBL/GenBank/DDBJ databases">
        <title>Description of novel acetic acid bacteria.</title>
        <authorList>
            <person name="Sombolestani A."/>
        </authorList>
    </citation>
    <scope>NUCLEOTIDE SEQUENCE [LARGE SCALE GENOMIC DNA]</scope>
    <source>
        <strain evidence="6 7">LMG 27010</strain>
    </source>
</reference>
<dbReference type="PANTHER" id="PTHR30097:SF4">
    <property type="entry name" value="SLR6042 PROTEIN"/>
    <property type="match status" value="1"/>
</dbReference>
<dbReference type="GO" id="GO:0016020">
    <property type="term" value="C:membrane"/>
    <property type="evidence" value="ECO:0007669"/>
    <property type="project" value="InterPro"/>
</dbReference>
<keyword evidence="2" id="KW-0813">Transport</keyword>
<gene>
    <name evidence="6" type="ORF">HUK82_00450</name>
</gene>
<evidence type="ECO:0000256" key="1">
    <source>
        <dbReference type="ARBA" id="ARBA00009477"/>
    </source>
</evidence>
<dbReference type="InterPro" id="IPR006143">
    <property type="entry name" value="RND_pump_MFP"/>
</dbReference>
<feature type="domain" description="CzcB-like barrel-sandwich hybrid" evidence="4">
    <location>
        <begin position="37"/>
        <end position="172"/>
    </location>
</feature>
<protein>
    <submittedName>
        <fullName evidence="6">Efflux RND transporter periplasmic adaptor subunit</fullName>
    </submittedName>
</protein>
<dbReference type="GO" id="GO:0060003">
    <property type="term" value="P:copper ion export"/>
    <property type="evidence" value="ECO:0007669"/>
    <property type="project" value="TreeGrafter"/>
</dbReference>
<evidence type="ECO:0000313" key="6">
    <source>
        <dbReference type="EMBL" id="NVN39035.1"/>
    </source>
</evidence>
<organism evidence="6 7">
    <name type="scientific">Ameyamaea chiangmaiensis</name>
    <dbReference type="NCBI Taxonomy" id="442969"/>
    <lineage>
        <taxon>Bacteria</taxon>
        <taxon>Pseudomonadati</taxon>
        <taxon>Pseudomonadota</taxon>
        <taxon>Alphaproteobacteria</taxon>
        <taxon>Acetobacterales</taxon>
        <taxon>Acetobacteraceae</taxon>
        <taxon>Ameyamaea</taxon>
    </lineage>
</organism>
<comment type="caution">
    <text evidence="6">The sequence shown here is derived from an EMBL/GenBank/DDBJ whole genome shotgun (WGS) entry which is preliminary data.</text>
</comment>
<name>A0A850P2Y9_9PROT</name>
<dbReference type="PANTHER" id="PTHR30097">
    <property type="entry name" value="CATION EFFLUX SYSTEM PROTEIN CUSB"/>
    <property type="match status" value="1"/>
</dbReference>
<dbReference type="InterPro" id="IPR051909">
    <property type="entry name" value="MFP_Cation_Efflux"/>
</dbReference>
<dbReference type="Gene3D" id="1.10.287.470">
    <property type="entry name" value="Helix hairpin bin"/>
    <property type="match status" value="1"/>
</dbReference>
<dbReference type="Pfam" id="PF25954">
    <property type="entry name" value="Beta-barrel_RND_2"/>
    <property type="match status" value="1"/>
</dbReference>
<dbReference type="AlphaFoldDB" id="A0A850P2Y9"/>
<sequence>MDSPLGRQLHIEPVSQTAAPHVMAVPAEVRSEASRQMSIYAPLAGRIVSLGVSPGQFVHRGDILAQLASGDMAQALSDDAKARAALQLAQEQWRRAQSVFQIGGEASKDVESAHANVLQAQAEAQRTHDRLASLAPTNGTAHGSLLSLTAPDDGFVVTVGTSAGQNVTDTTVAIMTLVDLDEVWAVGGVPEDSATQVGPGMPAEASFFATGDRRFAGKVLTVAPVLSSDTRRMEVRMVVPNADNLLRPGMFGTLLIAVPQPPQVMVPQSALLMNNDSTTVFVETSAGVFERRTVTIGYDEAALLRVRSGLNAGERVVVQGAVLLNDD</sequence>
<dbReference type="Gene3D" id="2.40.50.100">
    <property type="match status" value="1"/>
</dbReference>
<dbReference type="InterPro" id="IPR058647">
    <property type="entry name" value="BSH_CzcB-like"/>
</dbReference>
<evidence type="ECO:0000259" key="5">
    <source>
        <dbReference type="Pfam" id="PF25975"/>
    </source>
</evidence>
<dbReference type="InterPro" id="IPR058792">
    <property type="entry name" value="Beta-barrel_RND_2"/>
</dbReference>
<comment type="similarity">
    <text evidence="1">Belongs to the membrane fusion protein (MFP) (TC 8.A.1) family.</text>
</comment>
<dbReference type="FunFam" id="2.40.30.170:FF:000010">
    <property type="entry name" value="Efflux RND transporter periplasmic adaptor subunit"/>
    <property type="match status" value="1"/>
</dbReference>
<evidence type="ECO:0000259" key="3">
    <source>
        <dbReference type="Pfam" id="PF25954"/>
    </source>
</evidence>
<accession>A0A850P2Y9</accession>
<dbReference type="RefSeq" id="WP_176612057.1">
    <property type="nucleotide sequence ID" value="NZ_JABXXR010000001.1"/>
</dbReference>
<dbReference type="EMBL" id="JABXXR010000001">
    <property type="protein sequence ID" value="NVN39035.1"/>
    <property type="molecule type" value="Genomic_DNA"/>
</dbReference>
<dbReference type="GO" id="GO:0030313">
    <property type="term" value="C:cell envelope"/>
    <property type="evidence" value="ECO:0007669"/>
    <property type="project" value="TreeGrafter"/>
</dbReference>
<evidence type="ECO:0000313" key="7">
    <source>
        <dbReference type="Proteomes" id="UP000585665"/>
    </source>
</evidence>
<dbReference type="NCBIfam" id="TIGR01730">
    <property type="entry name" value="RND_mfp"/>
    <property type="match status" value="1"/>
</dbReference>
<feature type="domain" description="CzcB-like C-terminal circularly permuted SH3-like" evidence="5">
    <location>
        <begin position="264"/>
        <end position="321"/>
    </location>
</feature>
<feature type="domain" description="CusB-like beta-barrel" evidence="3">
    <location>
        <begin position="183"/>
        <end position="255"/>
    </location>
</feature>